<comment type="subcellular location">
    <subcellularLocation>
        <location evidence="2">Cytoplasm</location>
        <location evidence="2">Nucleoid</location>
    </subcellularLocation>
</comment>
<dbReference type="SUPFAM" id="SSF82607">
    <property type="entry name" value="YbaB-like"/>
    <property type="match status" value="1"/>
</dbReference>
<dbReference type="OrthoDB" id="9795263at2"/>
<dbReference type="Proteomes" id="UP000050929">
    <property type="component" value="Unassembled WGS sequence"/>
</dbReference>
<dbReference type="PATRIC" id="fig|1423811.3.peg.443"/>
<keyword evidence="2" id="KW-0963">Cytoplasm</keyword>
<keyword evidence="1 2" id="KW-0238">DNA-binding</keyword>
<comment type="caution">
    <text evidence="4">The sequence shown here is derived from an EMBL/GenBank/DDBJ whole genome shotgun (WGS) entry which is preliminary data.</text>
</comment>
<dbReference type="InterPro" id="IPR004401">
    <property type="entry name" value="YbaB/EbfC"/>
</dbReference>
<evidence type="ECO:0000256" key="3">
    <source>
        <dbReference type="SAM" id="MobiDB-lite"/>
    </source>
</evidence>
<evidence type="ECO:0000256" key="1">
    <source>
        <dbReference type="ARBA" id="ARBA00023125"/>
    </source>
</evidence>
<dbReference type="Pfam" id="PF02575">
    <property type="entry name" value="YbaB_DNA_bd"/>
    <property type="match status" value="1"/>
</dbReference>
<reference evidence="4 5" key="1">
    <citation type="journal article" date="2015" name="Genome Announc.">
        <title>Expanding the biotechnology potential of lactobacilli through comparative genomics of 213 strains and associated genera.</title>
        <authorList>
            <person name="Sun Z."/>
            <person name="Harris H.M."/>
            <person name="McCann A."/>
            <person name="Guo C."/>
            <person name="Argimon S."/>
            <person name="Zhang W."/>
            <person name="Yang X."/>
            <person name="Jeffery I.B."/>
            <person name="Cooney J.C."/>
            <person name="Kagawa T.F."/>
            <person name="Liu W."/>
            <person name="Song Y."/>
            <person name="Salvetti E."/>
            <person name="Wrobel A."/>
            <person name="Rasinkangas P."/>
            <person name="Parkhill J."/>
            <person name="Rea M.C."/>
            <person name="O'Sullivan O."/>
            <person name="Ritari J."/>
            <person name="Douillard F.P."/>
            <person name="Paul Ross R."/>
            <person name="Yang R."/>
            <person name="Briner A.E."/>
            <person name="Felis G.E."/>
            <person name="de Vos W.M."/>
            <person name="Barrangou R."/>
            <person name="Klaenhammer T.R."/>
            <person name="Caufield P.W."/>
            <person name="Cui Y."/>
            <person name="Zhang H."/>
            <person name="O'Toole P.W."/>
        </authorList>
    </citation>
    <scope>NUCLEOTIDE SEQUENCE [LARGE SCALE GENOMIC DNA]</scope>
    <source>
        <strain evidence="4 5">DSM 20183</strain>
    </source>
</reference>
<comment type="similarity">
    <text evidence="2">Belongs to the YbaB/EbfC family.</text>
</comment>
<comment type="subunit">
    <text evidence="2">Homodimer.</text>
</comment>
<dbReference type="AlphaFoldDB" id="A0A0R1IYV3"/>
<dbReference type="GO" id="GO:0003677">
    <property type="term" value="F:DNA binding"/>
    <property type="evidence" value="ECO:0007669"/>
    <property type="project" value="UniProtKB-UniRule"/>
</dbReference>
<evidence type="ECO:0000256" key="2">
    <source>
        <dbReference type="HAMAP-Rule" id="MF_00274"/>
    </source>
</evidence>
<comment type="function">
    <text evidence="2">Binds to DNA and alters its conformation. May be involved in regulation of gene expression, nucleoid organization and DNA protection.</text>
</comment>
<dbReference type="STRING" id="1423811.FC72_GL000441"/>
<organism evidence="4 5">
    <name type="scientific">Companilactobacillus tucceti DSM 20183</name>
    <dbReference type="NCBI Taxonomy" id="1423811"/>
    <lineage>
        <taxon>Bacteria</taxon>
        <taxon>Bacillati</taxon>
        <taxon>Bacillota</taxon>
        <taxon>Bacilli</taxon>
        <taxon>Lactobacillales</taxon>
        <taxon>Lactobacillaceae</taxon>
        <taxon>Companilactobacillus</taxon>
    </lineage>
</organism>
<dbReference type="PANTHER" id="PTHR33449">
    <property type="entry name" value="NUCLEOID-ASSOCIATED PROTEIN YBAB"/>
    <property type="match status" value="1"/>
</dbReference>
<feature type="region of interest" description="Disordered" evidence="3">
    <location>
        <begin position="1"/>
        <end position="33"/>
    </location>
</feature>
<name>A0A0R1IYV3_9LACO</name>
<dbReference type="NCBIfam" id="TIGR00103">
    <property type="entry name" value="DNA_YbaB_EbfC"/>
    <property type="match status" value="1"/>
</dbReference>
<evidence type="ECO:0000313" key="5">
    <source>
        <dbReference type="Proteomes" id="UP000050929"/>
    </source>
</evidence>
<dbReference type="PIRSF" id="PIRSF004555">
    <property type="entry name" value="UCP004555"/>
    <property type="match status" value="1"/>
</dbReference>
<dbReference type="PANTHER" id="PTHR33449:SF1">
    <property type="entry name" value="NUCLEOID-ASSOCIATED PROTEIN YBAB"/>
    <property type="match status" value="1"/>
</dbReference>
<dbReference type="EMBL" id="AZDG01000012">
    <property type="protein sequence ID" value="KRK64421.1"/>
    <property type="molecule type" value="Genomic_DNA"/>
</dbReference>
<dbReference type="HAMAP" id="MF_00274">
    <property type="entry name" value="DNA_YbaB_EbfC"/>
    <property type="match status" value="1"/>
</dbReference>
<dbReference type="Gene3D" id="3.30.1310.10">
    <property type="entry name" value="Nucleoid-associated protein YbaB-like domain"/>
    <property type="match status" value="1"/>
</dbReference>
<keyword evidence="5" id="KW-1185">Reference proteome</keyword>
<proteinExistence type="inferred from homology"/>
<sequence length="108" mass="11963">MSKGMPNMGGMGNMGNLMRQAQKMQKEMQGAQEELKKTEYIGKSVDDLVTVKLNGDHKVLDIKVDEKVIDPDDPDTLTDMLIDAFNNGVDQVAKDQQSKLGKYTNGLM</sequence>
<protein>
    <recommendedName>
        <fullName evidence="2">Nucleoid-associated protein FC72_GL000441</fullName>
    </recommendedName>
</protein>
<accession>A0A0R1IYV3</accession>
<dbReference type="InterPro" id="IPR036894">
    <property type="entry name" value="YbaB-like_sf"/>
</dbReference>
<dbReference type="GO" id="GO:0043590">
    <property type="term" value="C:bacterial nucleoid"/>
    <property type="evidence" value="ECO:0007669"/>
    <property type="project" value="UniProtKB-UniRule"/>
</dbReference>
<gene>
    <name evidence="4" type="ORF">FC72_GL000441</name>
</gene>
<dbReference type="GO" id="GO:0005829">
    <property type="term" value="C:cytosol"/>
    <property type="evidence" value="ECO:0007669"/>
    <property type="project" value="TreeGrafter"/>
</dbReference>
<evidence type="ECO:0000313" key="4">
    <source>
        <dbReference type="EMBL" id="KRK64421.1"/>
    </source>
</evidence>